<dbReference type="CDD" id="cd01948">
    <property type="entry name" value="EAL"/>
    <property type="match status" value="1"/>
</dbReference>
<dbReference type="SUPFAM" id="SSF141868">
    <property type="entry name" value="EAL domain-like"/>
    <property type="match status" value="1"/>
</dbReference>
<dbReference type="InterPro" id="IPR035919">
    <property type="entry name" value="EAL_sf"/>
</dbReference>
<evidence type="ECO:0000259" key="2">
    <source>
        <dbReference type="PROSITE" id="PS50883"/>
    </source>
</evidence>
<dbReference type="Pfam" id="PF00563">
    <property type="entry name" value="EAL"/>
    <property type="match status" value="1"/>
</dbReference>
<dbReference type="PROSITE" id="PS50887">
    <property type="entry name" value="GGDEF"/>
    <property type="match status" value="1"/>
</dbReference>
<dbReference type="Proteomes" id="UP001449225">
    <property type="component" value="Unassembled WGS sequence"/>
</dbReference>
<evidence type="ECO:0000313" key="5">
    <source>
        <dbReference type="Proteomes" id="UP001449225"/>
    </source>
</evidence>
<reference evidence="4 5" key="1">
    <citation type="submission" date="2024-03" db="EMBL/GenBank/DDBJ databases">
        <title>Community enrichment and isolation of bacterial strains for fucoidan degradation.</title>
        <authorList>
            <person name="Sichert A."/>
        </authorList>
    </citation>
    <scope>NUCLEOTIDE SEQUENCE [LARGE SCALE GENOMIC DNA]</scope>
    <source>
        <strain evidence="4 5">AS76</strain>
    </source>
</reference>
<evidence type="ECO:0000313" key="4">
    <source>
        <dbReference type="EMBL" id="MEM5535083.1"/>
    </source>
</evidence>
<keyword evidence="1" id="KW-1133">Transmembrane helix</keyword>
<proteinExistence type="predicted"/>
<dbReference type="CDD" id="cd01949">
    <property type="entry name" value="GGDEF"/>
    <property type="match status" value="1"/>
</dbReference>
<protein>
    <submittedName>
        <fullName evidence="4">EAL domain-containing protein</fullName>
    </submittedName>
</protein>
<dbReference type="RefSeq" id="WP_342853502.1">
    <property type="nucleotide sequence ID" value="NZ_JBBMRA010000001.1"/>
</dbReference>
<feature type="transmembrane region" description="Helical" evidence="1">
    <location>
        <begin position="343"/>
        <end position="362"/>
    </location>
</feature>
<evidence type="ECO:0000259" key="3">
    <source>
        <dbReference type="PROSITE" id="PS50887"/>
    </source>
</evidence>
<dbReference type="SMART" id="SM01080">
    <property type="entry name" value="CHASE2"/>
    <property type="match status" value="1"/>
</dbReference>
<dbReference type="SUPFAM" id="SSF55073">
    <property type="entry name" value="Nucleotide cyclase"/>
    <property type="match status" value="1"/>
</dbReference>
<dbReference type="EMBL" id="JBBMRA010000001">
    <property type="protein sequence ID" value="MEM5535083.1"/>
    <property type="molecule type" value="Genomic_DNA"/>
</dbReference>
<dbReference type="InterPro" id="IPR000160">
    <property type="entry name" value="GGDEF_dom"/>
</dbReference>
<dbReference type="InterPro" id="IPR001633">
    <property type="entry name" value="EAL_dom"/>
</dbReference>
<sequence>MNQRRIQQFILIGFVLLLLVLGFNSAILKRIDLIIYDTTLSVSTHPAPDEIVIIAIDEKSIDQLGRWPWSRRLHAQLLDKLTAAQTKAVGFDILFSEPETLESDTLLAQAIANHGKVFLAVAPEKSTNTEIIELLPTPLIAEYSAGFAHVDTELDIDGICRRIYLYAGLGGAHWPALGLALKQGSEETTSTFAPPSHSGGETGWVRDTQLLIPFYGPPGHFTHYSYVDVLNGNVGAKQLKDKIILIGATATGMGDAVSTPVSGHHQRMPGVELNANIAAALLETRFVSEAHPWQQYLLTLLLTLLLLPISHFLPKRYFPLSLPIMLASALLLSFILFREAMLWFPPSNAMLALVLLFSLISWRRYFDTQRTLIQLSKDAYQQLNFDPITHLPNKTLFKDQLEAALAETPDTYNVSLLIIQLGGIKEVNNRLGLNAGDEILAMAAQQIQRAVEHAFIVARLSGIEFAVIMSRQPSPEETARIGRRLIHFLQLPCELKGDQFFFKPSIGVSTYPQDGDNADMLISNAYAAMHKAKSNNKRGLYYYSLHLKQEIFDESSLTRDLHLALNQNQLEVYYQPQVLSGTGEIVGLEALLRWKHPERGFISPATFIPIAEKTGLILSIGDWVLETACRQIGEWNKDRQNKIRIAVNISAIQFYDNFIVERIKQVLAGTALPAELLELELTESALMDDFDTTIQTLHELKGIGINIAVDDFGTGYSSLSYLKQFPLDRIKIDQSFVRDLDQSMESAEITQAIITMAHSLNLQVIAEGVETQHQRAFLIMQNCEELQGFYFSKPLPQDQAAQLLQHNLKSHPQVT</sequence>
<keyword evidence="1" id="KW-0812">Transmembrane</keyword>
<dbReference type="SMART" id="SM00052">
    <property type="entry name" value="EAL"/>
    <property type="match status" value="1"/>
</dbReference>
<dbReference type="Pfam" id="PF05226">
    <property type="entry name" value="CHASE2"/>
    <property type="match status" value="1"/>
</dbReference>
<dbReference type="PROSITE" id="PS50883">
    <property type="entry name" value="EAL"/>
    <property type="match status" value="1"/>
</dbReference>
<dbReference type="Gene3D" id="3.20.20.450">
    <property type="entry name" value="EAL domain"/>
    <property type="match status" value="1"/>
</dbReference>
<dbReference type="NCBIfam" id="TIGR00254">
    <property type="entry name" value="GGDEF"/>
    <property type="match status" value="1"/>
</dbReference>
<dbReference type="SMART" id="SM00267">
    <property type="entry name" value="GGDEF"/>
    <property type="match status" value="1"/>
</dbReference>
<dbReference type="InterPro" id="IPR043128">
    <property type="entry name" value="Rev_trsase/Diguanyl_cyclase"/>
</dbReference>
<accession>A0ABU9TNI0</accession>
<comment type="caution">
    <text evidence="4">The sequence shown here is derived from an EMBL/GenBank/DDBJ whole genome shotgun (WGS) entry which is preliminary data.</text>
</comment>
<feature type="transmembrane region" description="Helical" evidence="1">
    <location>
        <begin position="320"/>
        <end position="337"/>
    </location>
</feature>
<feature type="domain" description="GGDEF" evidence="3">
    <location>
        <begin position="412"/>
        <end position="545"/>
    </location>
</feature>
<dbReference type="InterPro" id="IPR029787">
    <property type="entry name" value="Nucleotide_cyclase"/>
</dbReference>
<name>A0ABU9TNI0_9GAMM</name>
<dbReference type="Pfam" id="PF00990">
    <property type="entry name" value="GGDEF"/>
    <property type="match status" value="1"/>
</dbReference>
<organism evidence="4 5">
    <name type="scientific">Neptuniibacter pectenicola</name>
    <dbReference type="NCBI Taxonomy" id="1806669"/>
    <lineage>
        <taxon>Bacteria</taxon>
        <taxon>Pseudomonadati</taxon>
        <taxon>Pseudomonadota</taxon>
        <taxon>Gammaproteobacteria</taxon>
        <taxon>Oceanospirillales</taxon>
        <taxon>Oceanospirillaceae</taxon>
        <taxon>Neptuniibacter</taxon>
    </lineage>
</organism>
<keyword evidence="1" id="KW-0472">Membrane</keyword>
<dbReference type="InterPro" id="IPR052155">
    <property type="entry name" value="Biofilm_reg_signaling"/>
</dbReference>
<dbReference type="PANTHER" id="PTHR44757:SF2">
    <property type="entry name" value="BIOFILM ARCHITECTURE MAINTENANCE PROTEIN MBAA"/>
    <property type="match status" value="1"/>
</dbReference>
<keyword evidence="5" id="KW-1185">Reference proteome</keyword>
<dbReference type="PANTHER" id="PTHR44757">
    <property type="entry name" value="DIGUANYLATE CYCLASE DGCP"/>
    <property type="match status" value="1"/>
</dbReference>
<gene>
    <name evidence="4" type="ORF">WNY58_01640</name>
</gene>
<evidence type="ECO:0000256" key="1">
    <source>
        <dbReference type="SAM" id="Phobius"/>
    </source>
</evidence>
<dbReference type="Gene3D" id="3.30.70.270">
    <property type="match status" value="1"/>
</dbReference>
<feature type="domain" description="EAL" evidence="2">
    <location>
        <begin position="554"/>
        <end position="808"/>
    </location>
</feature>
<dbReference type="InterPro" id="IPR007890">
    <property type="entry name" value="CHASE2"/>
</dbReference>